<dbReference type="InterPro" id="IPR000871">
    <property type="entry name" value="Beta-lactam_class-A"/>
</dbReference>
<evidence type="ECO:0000256" key="4">
    <source>
        <dbReference type="ARBA" id="ARBA00022801"/>
    </source>
</evidence>
<keyword evidence="5 6" id="KW-0046">Antibiotic resistance</keyword>
<feature type="domain" description="Beta-lactamase class A catalytic" evidence="7">
    <location>
        <begin position="76"/>
        <end position="292"/>
    </location>
</feature>
<dbReference type="NCBIfam" id="NF033103">
    <property type="entry name" value="bla_class_A"/>
    <property type="match status" value="1"/>
</dbReference>
<reference evidence="8 9" key="1">
    <citation type="submission" date="2017-03" db="EMBL/GenBank/DDBJ databases">
        <title>Lifting the veil on microbial sulfur biogeochemistry in mining wastewaters.</title>
        <authorList>
            <person name="Kantor R.S."/>
            <person name="Colenbrander Nelson T."/>
            <person name="Marshall S."/>
            <person name="Bennett D."/>
            <person name="Apte S."/>
            <person name="Camacho D."/>
            <person name="Thomas B.C."/>
            <person name="Warren L.A."/>
            <person name="Banfield J.F."/>
        </authorList>
    </citation>
    <scope>NUCLEOTIDE SEQUENCE [LARGE SCALE GENOMIC DNA]</scope>
    <source>
        <strain evidence="8">32-69-9</strain>
    </source>
</reference>
<dbReference type="Gene3D" id="3.40.710.10">
    <property type="entry name" value="DD-peptidase/beta-lactamase superfamily"/>
    <property type="match status" value="1"/>
</dbReference>
<dbReference type="InterPro" id="IPR006311">
    <property type="entry name" value="TAT_signal"/>
</dbReference>
<evidence type="ECO:0000256" key="5">
    <source>
        <dbReference type="ARBA" id="ARBA00023251"/>
    </source>
</evidence>
<comment type="similarity">
    <text evidence="2 6">Belongs to the class-A beta-lactamase family.</text>
</comment>
<dbReference type="PANTHER" id="PTHR35333:SF3">
    <property type="entry name" value="BETA-LACTAMASE-TYPE TRANSPEPTIDASE FOLD CONTAINING PROTEIN"/>
    <property type="match status" value="1"/>
</dbReference>
<evidence type="ECO:0000256" key="6">
    <source>
        <dbReference type="RuleBase" id="RU361140"/>
    </source>
</evidence>
<comment type="caution">
    <text evidence="8">The sequence shown here is derived from an EMBL/GenBank/DDBJ whole genome shotgun (WGS) entry which is preliminary data.</text>
</comment>
<dbReference type="Pfam" id="PF13354">
    <property type="entry name" value="Beta-lactamase2"/>
    <property type="match status" value="1"/>
</dbReference>
<evidence type="ECO:0000256" key="3">
    <source>
        <dbReference type="ARBA" id="ARBA00012865"/>
    </source>
</evidence>
<organism evidence="8 9">
    <name type="scientific">Brevundimonas subvibrioides</name>
    <dbReference type="NCBI Taxonomy" id="74313"/>
    <lineage>
        <taxon>Bacteria</taxon>
        <taxon>Pseudomonadati</taxon>
        <taxon>Pseudomonadota</taxon>
        <taxon>Alphaproteobacteria</taxon>
        <taxon>Caulobacterales</taxon>
        <taxon>Caulobacteraceae</taxon>
        <taxon>Brevundimonas</taxon>
    </lineage>
</organism>
<evidence type="ECO:0000313" key="9">
    <source>
        <dbReference type="Proteomes" id="UP000215595"/>
    </source>
</evidence>
<dbReference type="GO" id="GO:0030655">
    <property type="term" value="P:beta-lactam antibiotic catabolic process"/>
    <property type="evidence" value="ECO:0007669"/>
    <property type="project" value="InterPro"/>
</dbReference>
<dbReference type="InterPro" id="IPR012338">
    <property type="entry name" value="Beta-lactam/transpept-like"/>
</dbReference>
<dbReference type="EC" id="3.5.2.6" evidence="3 6"/>
<dbReference type="PANTHER" id="PTHR35333">
    <property type="entry name" value="BETA-LACTAMASE"/>
    <property type="match status" value="1"/>
</dbReference>
<dbReference type="InterPro" id="IPR023650">
    <property type="entry name" value="Beta-lactam_class-A_AS"/>
</dbReference>
<sequence length="320" mass="33769">MPSFAAGPLRHFASLHATSPNGGGFELNRRALLGTSGALAVAACTRSSTEAAPASLTTPETFDLSALETREGGRLGFAAKDMQTGRILTWRGEERFVYCSTFKMFLAAATLMRVQAGEERLDRMIPITRADMINHAPVTEPAIGGSLSVEALMKGTVEVSDNPAANLLLKAMGGLEPMQAFYRGIGDATTRVDRFEPEMNRLDGDKDTILPLQSIANIERLLVDADTPLSEASKALLLKWMVDSPTGTARIKAGVPAGWTVAHKTGTGGYGPTNDIGVLYPPSGAPVIVAAYYHAAGDDPKNEAVIAEATQAALAELGRA</sequence>
<evidence type="ECO:0000259" key="7">
    <source>
        <dbReference type="Pfam" id="PF13354"/>
    </source>
</evidence>
<dbReference type="EMBL" id="NCEB01000005">
    <property type="protein sequence ID" value="OYX35250.1"/>
    <property type="molecule type" value="Genomic_DNA"/>
</dbReference>
<protein>
    <recommendedName>
        <fullName evidence="3 6">Beta-lactamase</fullName>
        <ecNumber evidence="3 6">3.5.2.6</ecNumber>
    </recommendedName>
</protein>
<dbReference type="GO" id="GO:0046677">
    <property type="term" value="P:response to antibiotic"/>
    <property type="evidence" value="ECO:0007669"/>
    <property type="project" value="UniProtKB-UniRule"/>
</dbReference>
<dbReference type="PROSITE" id="PS51318">
    <property type="entry name" value="TAT"/>
    <property type="match status" value="1"/>
</dbReference>
<evidence type="ECO:0000313" key="8">
    <source>
        <dbReference type="EMBL" id="OYX35250.1"/>
    </source>
</evidence>
<gene>
    <name evidence="8" type="ORF">B7Z01_03440</name>
</gene>
<dbReference type="Proteomes" id="UP000215595">
    <property type="component" value="Unassembled WGS sequence"/>
</dbReference>
<dbReference type="AlphaFoldDB" id="A0A258FRL9"/>
<evidence type="ECO:0000256" key="1">
    <source>
        <dbReference type="ARBA" id="ARBA00001526"/>
    </source>
</evidence>
<keyword evidence="4 6" id="KW-0378">Hydrolase</keyword>
<dbReference type="PROSITE" id="PS00146">
    <property type="entry name" value="BETA_LACTAMASE_A"/>
    <property type="match status" value="1"/>
</dbReference>
<comment type="catalytic activity">
    <reaction evidence="1 6">
        <text>a beta-lactam + H2O = a substituted beta-amino acid</text>
        <dbReference type="Rhea" id="RHEA:20401"/>
        <dbReference type="ChEBI" id="CHEBI:15377"/>
        <dbReference type="ChEBI" id="CHEBI:35627"/>
        <dbReference type="ChEBI" id="CHEBI:140347"/>
        <dbReference type="EC" id="3.5.2.6"/>
    </reaction>
</comment>
<dbReference type="PRINTS" id="PR00118">
    <property type="entry name" value="BLACTAMASEA"/>
</dbReference>
<name>A0A258FRL9_9CAUL</name>
<dbReference type="SUPFAM" id="SSF56601">
    <property type="entry name" value="beta-lactamase/transpeptidase-like"/>
    <property type="match status" value="1"/>
</dbReference>
<dbReference type="GO" id="GO:0008800">
    <property type="term" value="F:beta-lactamase activity"/>
    <property type="evidence" value="ECO:0007669"/>
    <property type="project" value="UniProtKB-UniRule"/>
</dbReference>
<proteinExistence type="inferred from homology"/>
<accession>A0A258FRL9</accession>
<evidence type="ECO:0000256" key="2">
    <source>
        <dbReference type="ARBA" id="ARBA00009009"/>
    </source>
</evidence>
<dbReference type="InterPro" id="IPR045155">
    <property type="entry name" value="Beta-lactam_cat"/>
</dbReference>